<feature type="compositionally biased region" description="Pro residues" evidence="1">
    <location>
        <begin position="458"/>
        <end position="468"/>
    </location>
</feature>
<evidence type="ECO:0000313" key="3">
    <source>
        <dbReference type="Proteomes" id="UP000231056"/>
    </source>
</evidence>
<reference evidence="2 3" key="1">
    <citation type="submission" date="2017-09" db="EMBL/GenBank/DDBJ databases">
        <title>Depth-based differentiation of microbial function through sediment-hosted aquifers and enrichment of novel symbionts in the deep terrestrial subsurface.</title>
        <authorList>
            <person name="Probst A.J."/>
            <person name="Ladd B."/>
            <person name="Jarett J.K."/>
            <person name="Geller-Mcgrath D.E."/>
            <person name="Sieber C.M."/>
            <person name="Emerson J.B."/>
            <person name="Anantharaman K."/>
            <person name="Thomas B.C."/>
            <person name="Malmstrom R."/>
            <person name="Stieglmeier M."/>
            <person name="Klingl A."/>
            <person name="Woyke T."/>
            <person name="Ryan C.M."/>
            <person name="Banfield J.F."/>
        </authorList>
    </citation>
    <scope>NUCLEOTIDE SEQUENCE [LARGE SCALE GENOMIC DNA]</scope>
    <source>
        <strain evidence="2">CG11_big_fil_rev_8_21_14_0_20_36_8</strain>
    </source>
</reference>
<dbReference type="Proteomes" id="UP000231056">
    <property type="component" value="Unassembled WGS sequence"/>
</dbReference>
<evidence type="ECO:0000256" key="1">
    <source>
        <dbReference type="SAM" id="MobiDB-lite"/>
    </source>
</evidence>
<feature type="region of interest" description="Disordered" evidence="1">
    <location>
        <begin position="449"/>
        <end position="470"/>
    </location>
</feature>
<sequence length="550" mass="60611">MSVENRPVSPQKKGRIKEFLRKRPELVLGVALMTFGLMPFITPALSAETIVPNRPESCVKVPLGEFENFDTDPNLQSKFVFTRNVDGSLDIKVDLDDTSEFKFEAGGFLDPMMTVGDLTNPQKDWTLNYDHAYWSGDPNAENGQMNFDVYIATGITTPNDITDDDLYSIAITLVTGITEVSLNDKIGMMIDNIPEPVYSADRVAFGMSYWSARNVQNSWDIGDLILTKCQENDISTPIPSSTPTSVYTPVPPSPTPIFTPTPTPNNPTPTPEITPRPIPTSMEYDISSAGCYNVFAQDITGDGTFHFEIYDINPYGYPDQYYTYASSNQEGTVHMNGVLMTVGDGGYIGYYSPQFGCIGEAGTNRIINIMFVDPANPVSSSQNTISCEEHGDGWNPELHEIKLGINADPRLVLANVNIQSSGDTGDVVEMPGGIIKCDKKPVLKATPIPLNTAEPLPTSTPEPEPSPTCVPRLPTVTPGTAMPPYPELDYHVYLPQTFSDGGIDYCPDGRSNNGLQATKDQSKKVEHKSVRFGKYEIKFPKNWWDKMFGR</sequence>
<proteinExistence type="predicted"/>
<accession>A0A2M6IU05</accession>
<dbReference type="EMBL" id="PCVM01000072">
    <property type="protein sequence ID" value="PIQ73327.1"/>
    <property type="molecule type" value="Genomic_DNA"/>
</dbReference>
<organism evidence="2 3">
    <name type="scientific">Candidatus Roizmanbacteria bacterium CG11_big_fil_rev_8_21_14_0_20_36_8</name>
    <dbReference type="NCBI Taxonomy" id="1974856"/>
    <lineage>
        <taxon>Bacteria</taxon>
        <taxon>Candidatus Roizmaniibacteriota</taxon>
    </lineage>
</organism>
<comment type="caution">
    <text evidence="2">The sequence shown here is derived from an EMBL/GenBank/DDBJ whole genome shotgun (WGS) entry which is preliminary data.</text>
</comment>
<dbReference type="AlphaFoldDB" id="A0A2M6IU05"/>
<evidence type="ECO:0000313" key="2">
    <source>
        <dbReference type="EMBL" id="PIQ73327.1"/>
    </source>
</evidence>
<protein>
    <submittedName>
        <fullName evidence="2">Uncharacterized protein</fullName>
    </submittedName>
</protein>
<gene>
    <name evidence="2" type="ORF">COV58_03175</name>
</gene>
<name>A0A2M6IU05_9BACT</name>